<evidence type="ECO:0000313" key="1">
    <source>
        <dbReference type="EMBL" id="GAA2493114.1"/>
    </source>
</evidence>
<dbReference type="RefSeq" id="WP_344401375.1">
    <property type="nucleotide sequence ID" value="NZ_BAAASG010000008.1"/>
</dbReference>
<evidence type="ECO:0000313" key="2">
    <source>
        <dbReference type="Proteomes" id="UP001501777"/>
    </source>
</evidence>
<name>A0ABN3LZC0_STRLO</name>
<organism evidence="1 2">
    <name type="scientific">Streptomyces longisporus</name>
    <dbReference type="NCBI Taxonomy" id="1948"/>
    <lineage>
        <taxon>Bacteria</taxon>
        <taxon>Bacillati</taxon>
        <taxon>Actinomycetota</taxon>
        <taxon>Actinomycetes</taxon>
        <taxon>Kitasatosporales</taxon>
        <taxon>Streptomycetaceae</taxon>
        <taxon>Streptomyces</taxon>
    </lineage>
</organism>
<dbReference type="Proteomes" id="UP001501777">
    <property type="component" value="Unassembled WGS sequence"/>
</dbReference>
<sequence length="61" mass="6878">MKVQRADRAQSATTGRQLLMAEAALAGAVALALFVREWPSLRREFRIYRMAGGFRAGHRYP</sequence>
<protein>
    <submittedName>
        <fullName evidence="1">Uncharacterized protein</fullName>
    </submittedName>
</protein>
<dbReference type="EMBL" id="BAAASG010000008">
    <property type="protein sequence ID" value="GAA2493114.1"/>
    <property type="molecule type" value="Genomic_DNA"/>
</dbReference>
<keyword evidence="2" id="KW-1185">Reference proteome</keyword>
<proteinExistence type="predicted"/>
<gene>
    <name evidence="1" type="ORF">GCM10010276_36250</name>
</gene>
<reference evidence="1 2" key="1">
    <citation type="journal article" date="2019" name="Int. J. Syst. Evol. Microbiol.">
        <title>The Global Catalogue of Microorganisms (GCM) 10K type strain sequencing project: providing services to taxonomists for standard genome sequencing and annotation.</title>
        <authorList>
            <consortium name="The Broad Institute Genomics Platform"/>
            <consortium name="The Broad Institute Genome Sequencing Center for Infectious Disease"/>
            <person name="Wu L."/>
            <person name="Ma J."/>
        </authorList>
    </citation>
    <scope>NUCLEOTIDE SEQUENCE [LARGE SCALE GENOMIC DNA]</scope>
    <source>
        <strain evidence="1 2">JCM 4395</strain>
    </source>
</reference>
<comment type="caution">
    <text evidence="1">The sequence shown here is derived from an EMBL/GenBank/DDBJ whole genome shotgun (WGS) entry which is preliminary data.</text>
</comment>
<accession>A0ABN3LZC0</accession>